<dbReference type="STRING" id="1642647.PSM36_1157"/>
<dbReference type="InterPro" id="IPR008979">
    <property type="entry name" value="Galactose-bd-like_sf"/>
</dbReference>
<feature type="domain" description="Glycoside hydrolase family 2 immunoglobulin-like beta-sandwich" evidence="5">
    <location>
        <begin position="226"/>
        <end position="321"/>
    </location>
</feature>
<feature type="chain" id="PRO_5010348849" evidence="4">
    <location>
        <begin position="35"/>
        <end position="618"/>
    </location>
</feature>
<evidence type="ECO:0000256" key="3">
    <source>
        <dbReference type="ARBA" id="ARBA00023295"/>
    </source>
</evidence>
<evidence type="ECO:0000259" key="6">
    <source>
        <dbReference type="Pfam" id="PF02836"/>
    </source>
</evidence>
<accession>A0A1R3T1R2</accession>
<dbReference type="EC" id="3.2.1.23" evidence="8"/>
<keyword evidence="9" id="KW-1185">Reference proteome</keyword>
<reference evidence="8 9" key="1">
    <citation type="submission" date="2016-08" db="EMBL/GenBank/DDBJ databases">
        <authorList>
            <person name="Seilhamer J.J."/>
        </authorList>
    </citation>
    <scope>NUCLEOTIDE SEQUENCE [LARGE SCALE GENOMIC DNA]</scope>
    <source>
        <strain evidence="8">M3/6</strain>
    </source>
</reference>
<dbReference type="InterPro" id="IPR006102">
    <property type="entry name" value="Ig-like_GH2"/>
</dbReference>
<dbReference type="InterPro" id="IPR013783">
    <property type="entry name" value="Ig-like_fold"/>
</dbReference>
<evidence type="ECO:0000313" key="8">
    <source>
        <dbReference type="EMBL" id="SCD19982.1"/>
    </source>
</evidence>
<keyword evidence="2 8" id="KW-0378">Hydrolase</keyword>
<dbReference type="Gene3D" id="2.60.40.10">
    <property type="entry name" value="Immunoglobulins"/>
    <property type="match status" value="1"/>
</dbReference>
<dbReference type="Pfam" id="PF02837">
    <property type="entry name" value="Glyco_hydro_2_N"/>
    <property type="match status" value="1"/>
</dbReference>
<keyword evidence="3 8" id="KW-0326">Glycosidase</keyword>
<dbReference type="InterPro" id="IPR036156">
    <property type="entry name" value="Beta-gal/glucu_dom_sf"/>
</dbReference>
<name>A0A1R3T1R2_9BACT</name>
<dbReference type="PANTHER" id="PTHR42732">
    <property type="entry name" value="BETA-GALACTOSIDASE"/>
    <property type="match status" value="1"/>
</dbReference>
<dbReference type="Proteomes" id="UP000187464">
    <property type="component" value="Chromosome I"/>
</dbReference>
<dbReference type="PANTHER" id="PTHR42732:SF2">
    <property type="entry name" value="BETA-MANNOSIDASE"/>
    <property type="match status" value="1"/>
</dbReference>
<keyword evidence="4" id="KW-0732">Signal</keyword>
<dbReference type="SUPFAM" id="SSF49303">
    <property type="entry name" value="beta-Galactosidase/glucuronidase domain"/>
    <property type="match status" value="1"/>
</dbReference>
<dbReference type="SUPFAM" id="SSF51445">
    <property type="entry name" value="(Trans)glycosidases"/>
    <property type="match status" value="1"/>
</dbReference>
<dbReference type="EMBL" id="LT605205">
    <property type="protein sequence ID" value="SCD19982.1"/>
    <property type="molecule type" value="Genomic_DNA"/>
</dbReference>
<dbReference type="SUPFAM" id="SSF49785">
    <property type="entry name" value="Galactose-binding domain-like"/>
    <property type="match status" value="1"/>
</dbReference>
<dbReference type="Pfam" id="PF00703">
    <property type="entry name" value="Glyco_hydro_2"/>
    <property type="match status" value="1"/>
</dbReference>
<gene>
    <name evidence="8" type="ORF">PSM36_1157</name>
</gene>
<feature type="domain" description="Glycoside hydrolase family 2 catalytic" evidence="6">
    <location>
        <begin position="364"/>
        <end position="490"/>
    </location>
</feature>
<dbReference type="Gene3D" id="2.60.120.260">
    <property type="entry name" value="Galactose-binding domain-like"/>
    <property type="match status" value="1"/>
</dbReference>
<evidence type="ECO:0000313" key="9">
    <source>
        <dbReference type="Proteomes" id="UP000187464"/>
    </source>
</evidence>
<organism evidence="8 9">
    <name type="scientific">Proteiniphilum saccharofermentans</name>
    <dbReference type="NCBI Taxonomy" id="1642647"/>
    <lineage>
        <taxon>Bacteria</taxon>
        <taxon>Pseudomonadati</taxon>
        <taxon>Bacteroidota</taxon>
        <taxon>Bacteroidia</taxon>
        <taxon>Bacteroidales</taxon>
        <taxon>Dysgonomonadaceae</taxon>
        <taxon>Proteiniphilum</taxon>
    </lineage>
</organism>
<dbReference type="InterPro" id="IPR017853">
    <property type="entry name" value="GH"/>
</dbReference>
<dbReference type="Gene3D" id="3.20.20.80">
    <property type="entry name" value="Glycosidases"/>
    <property type="match status" value="1"/>
</dbReference>
<dbReference type="GO" id="GO:0005975">
    <property type="term" value="P:carbohydrate metabolic process"/>
    <property type="evidence" value="ECO:0007669"/>
    <property type="project" value="InterPro"/>
</dbReference>
<evidence type="ECO:0000259" key="7">
    <source>
        <dbReference type="Pfam" id="PF02837"/>
    </source>
</evidence>
<dbReference type="InterPro" id="IPR006104">
    <property type="entry name" value="Glyco_hydro_2_N"/>
</dbReference>
<feature type="domain" description="Glycosyl hydrolases family 2 sugar binding" evidence="7">
    <location>
        <begin position="117"/>
        <end position="192"/>
    </location>
</feature>
<evidence type="ECO:0000256" key="1">
    <source>
        <dbReference type="ARBA" id="ARBA00007401"/>
    </source>
</evidence>
<evidence type="ECO:0000256" key="2">
    <source>
        <dbReference type="ARBA" id="ARBA00022801"/>
    </source>
</evidence>
<comment type="similarity">
    <text evidence="1">Belongs to the glycosyl hydrolase 2 family.</text>
</comment>
<evidence type="ECO:0000256" key="4">
    <source>
        <dbReference type="SAM" id="SignalP"/>
    </source>
</evidence>
<evidence type="ECO:0000259" key="5">
    <source>
        <dbReference type="Pfam" id="PF00703"/>
    </source>
</evidence>
<dbReference type="InterPro" id="IPR051913">
    <property type="entry name" value="GH2_Domain-Containing"/>
</dbReference>
<dbReference type="AlphaFoldDB" id="A0A1R3T1R2"/>
<dbReference type="KEGG" id="psac:PSM36_1157"/>
<dbReference type="InterPro" id="IPR006103">
    <property type="entry name" value="Glyco_hydro_2_cat"/>
</dbReference>
<dbReference type="Pfam" id="PF02836">
    <property type="entry name" value="Glyco_hydro_2_C"/>
    <property type="match status" value="1"/>
</dbReference>
<dbReference type="GO" id="GO:0004565">
    <property type="term" value="F:beta-galactosidase activity"/>
    <property type="evidence" value="ECO:0007669"/>
    <property type="project" value="UniProtKB-EC"/>
</dbReference>
<sequence>MRVPYDFNVNNEYCLMKSKLVLFVLLVATFTVSAQWQPAGDKIKTRWATQIDVNNVLPEYPRPIMERGEWQNLNGLWNYAILPVGKQKPANFDGQILVPFAVESSLSGVQKRVGSDNELWYQREFTVPSKWRNNKILLHFGAVDWKADVWVNGVKVGQHTGGYTPFSFDITPALVNGNNTLVVKVWDSTDEGYQPRGKQVNKPEGIWYTPVTGIWQTVWLEPVPETHIENIRITPDVDKNILAVQAITNVCTSAAKIEVKVKEGSRVVATGQAINNLPVEITMPENVKLWSPDSPHLYDLEITLWDGNKQLDKVASYAAMRKYSMKRDDKGIVRLQLNNKDLFHFGPLDQGWWPDGLYTAPSDEALEYDVVKTKELGFNMIRKHVKVEPARWYTHCDRHGIIVWQDMPNGDRSPEWQMRKYFDGVERVRSAESEANFRKEWKEIMDYLYSYPSIGVWVPFNEAWGQFKTREITEWTKQYDPSRLVNPASGGNHYPVGDMLDLHQYPAPQLYLYDAQRATVLGEYGGIGWANKEHLWEPDRNWGYVQFNSSKEVTDEYIKYAEQLKQLIRQGFSAAVYTQTTDVEVEVNGLLTYDRKLVKVDEDRVRKVNQEICNILSK</sequence>
<protein>
    <submittedName>
        <fullName evidence="8">Beta-galactosidase</fullName>
        <ecNumber evidence="8">3.2.1.23</ecNumber>
    </submittedName>
</protein>
<proteinExistence type="inferred from homology"/>
<feature type="signal peptide" evidence="4">
    <location>
        <begin position="1"/>
        <end position="34"/>
    </location>
</feature>